<dbReference type="InterPro" id="IPR018062">
    <property type="entry name" value="HTH_AraC-typ_CS"/>
</dbReference>
<dbReference type="PANTHER" id="PTHR46796:SF14">
    <property type="entry name" value="TRANSCRIPTIONAL REGULATORY PROTEIN"/>
    <property type="match status" value="1"/>
</dbReference>
<dbReference type="Proteomes" id="UP000321062">
    <property type="component" value="Chromosome"/>
</dbReference>
<keyword evidence="1" id="KW-0805">Transcription regulation</keyword>
<proteinExistence type="predicted"/>
<dbReference type="InterPro" id="IPR018060">
    <property type="entry name" value="HTH_AraC"/>
</dbReference>
<evidence type="ECO:0000256" key="1">
    <source>
        <dbReference type="ARBA" id="ARBA00023015"/>
    </source>
</evidence>
<sequence length="302" mass="33254">MLENEVDSRGPGIATAFRQPGAAHLSVRALERSSLTVTEIRVNRNGFGWTDPIPHADAAMLAVQLRAIPFHEAMGEGKIVPVYDILPNDTLFYDMRNDPRANVPTRSHSLHFVFPRSTLEEIAGAVEARRAAGSFPATGAKIRDRHLARLARAVLPALRAPDAANGLFVSHLGFALGIYACWRYAGLVPREQPEGRLCSLRTRLATEYVAGNLNGGVELGELAALCGMPLRRFVRAFRETTGMAPYQWLMMRRLDLAKSELRRKGAVADLAIQCGFSSEAHFTTTFTRATGLTPSQWREMLS</sequence>
<dbReference type="RefSeq" id="WP_147656346.1">
    <property type="nucleotide sequence ID" value="NZ_BMFM01000001.1"/>
</dbReference>
<organism evidence="4 5">
    <name type="scientific">Paradevosia tibetensis</name>
    <dbReference type="NCBI Taxonomy" id="1447062"/>
    <lineage>
        <taxon>Bacteria</taxon>
        <taxon>Pseudomonadati</taxon>
        <taxon>Pseudomonadota</taxon>
        <taxon>Alphaproteobacteria</taxon>
        <taxon>Hyphomicrobiales</taxon>
        <taxon>Devosiaceae</taxon>
        <taxon>Paradevosia</taxon>
    </lineage>
</organism>
<reference evidence="4 5" key="1">
    <citation type="journal article" date="2015" name="Int. J. Syst. Evol. Microbiol.">
        <title>Youhaiella tibetensis gen. nov., sp. nov., isolated from subsurface sediment.</title>
        <authorList>
            <person name="Wang Y.X."/>
            <person name="Huang F.Q."/>
            <person name="Nogi Y."/>
            <person name="Pang S.J."/>
            <person name="Wang P.K."/>
            <person name="Lv J."/>
        </authorList>
    </citation>
    <scope>NUCLEOTIDE SEQUENCE [LARGE SCALE GENOMIC DNA]</scope>
    <source>
        <strain evidence="5">fig4</strain>
    </source>
</reference>
<dbReference type="SUPFAM" id="SSF46689">
    <property type="entry name" value="Homeodomain-like"/>
    <property type="match status" value="2"/>
</dbReference>
<dbReference type="Pfam" id="PF12833">
    <property type="entry name" value="HTH_18"/>
    <property type="match status" value="1"/>
</dbReference>
<gene>
    <name evidence="4" type="ORF">FNA67_13465</name>
</gene>
<dbReference type="PANTHER" id="PTHR46796">
    <property type="entry name" value="HTH-TYPE TRANSCRIPTIONAL ACTIVATOR RHAS-RELATED"/>
    <property type="match status" value="1"/>
</dbReference>
<dbReference type="OrthoDB" id="110167at2"/>
<dbReference type="PRINTS" id="PR00032">
    <property type="entry name" value="HTHARAC"/>
</dbReference>
<dbReference type="AlphaFoldDB" id="A0A5B9DQ08"/>
<evidence type="ECO:0000256" key="2">
    <source>
        <dbReference type="ARBA" id="ARBA00023125"/>
    </source>
</evidence>
<dbReference type="PROSITE" id="PS01124">
    <property type="entry name" value="HTH_ARAC_FAMILY_2"/>
    <property type="match status" value="1"/>
</dbReference>
<dbReference type="InterPro" id="IPR009057">
    <property type="entry name" value="Homeodomain-like_sf"/>
</dbReference>
<dbReference type="InterPro" id="IPR020449">
    <property type="entry name" value="Tscrpt_reg_AraC-type_HTH"/>
</dbReference>
<dbReference type="PROSITE" id="PS00041">
    <property type="entry name" value="HTH_ARAC_FAMILY_1"/>
    <property type="match status" value="1"/>
</dbReference>
<evidence type="ECO:0000313" key="5">
    <source>
        <dbReference type="Proteomes" id="UP000321062"/>
    </source>
</evidence>
<dbReference type="KEGG" id="yti:FNA67_13465"/>
<dbReference type="Gene3D" id="1.10.10.60">
    <property type="entry name" value="Homeodomain-like"/>
    <property type="match status" value="1"/>
</dbReference>
<protein>
    <submittedName>
        <fullName evidence="4">Helix-turn-helix transcriptional regulator</fullName>
    </submittedName>
</protein>
<evidence type="ECO:0000313" key="4">
    <source>
        <dbReference type="EMBL" id="QEE21122.1"/>
    </source>
</evidence>
<dbReference type="GO" id="GO:0043565">
    <property type="term" value="F:sequence-specific DNA binding"/>
    <property type="evidence" value="ECO:0007669"/>
    <property type="project" value="InterPro"/>
</dbReference>
<dbReference type="SMART" id="SM00342">
    <property type="entry name" value="HTH_ARAC"/>
    <property type="match status" value="1"/>
</dbReference>
<dbReference type="GO" id="GO:0003700">
    <property type="term" value="F:DNA-binding transcription factor activity"/>
    <property type="evidence" value="ECO:0007669"/>
    <property type="project" value="InterPro"/>
</dbReference>
<dbReference type="EMBL" id="CP041690">
    <property type="protein sequence ID" value="QEE21122.1"/>
    <property type="molecule type" value="Genomic_DNA"/>
</dbReference>
<keyword evidence="5" id="KW-1185">Reference proteome</keyword>
<name>A0A5B9DQ08_9HYPH</name>
<dbReference type="InterPro" id="IPR050204">
    <property type="entry name" value="AraC_XylS_family_regulators"/>
</dbReference>
<evidence type="ECO:0000256" key="3">
    <source>
        <dbReference type="ARBA" id="ARBA00023163"/>
    </source>
</evidence>
<keyword evidence="2" id="KW-0238">DNA-binding</keyword>
<keyword evidence="3" id="KW-0804">Transcription</keyword>
<accession>A0A5B9DQ08</accession>